<evidence type="ECO:0000313" key="3">
    <source>
        <dbReference type="Proteomes" id="UP000313359"/>
    </source>
</evidence>
<dbReference type="STRING" id="1328759.A0A5C2RNT0"/>
<dbReference type="AlphaFoldDB" id="A0A5C2RNT0"/>
<organism evidence="2 3">
    <name type="scientific">Lentinus tigrinus ALCF2SS1-6</name>
    <dbReference type="NCBI Taxonomy" id="1328759"/>
    <lineage>
        <taxon>Eukaryota</taxon>
        <taxon>Fungi</taxon>
        <taxon>Dikarya</taxon>
        <taxon>Basidiomycota</taxon>
        <taxon>Agaricomycotina</taxon>
        <taxon>Agaricomycetes</taxon>
        <taxon>Polyporales</taxon>
        <taxon>Polyporaceae</taxon>
        <taxon>Lentinus</taxon>
    </lineage>
</organism>
<dbReference type="Proteomes" id="UP000313359">
    <property type="component" value="Unassembled WGS sequence"/>
</dbReference>
<protein>
    <recommendedName>
        <fullName evidence="4">Fungal-type protein kinase domain-containing protein</fullName>
    </recommendedName>
</protein>
<accession>A0A5C2RNT0</accession>
<dbReference type="EMBL" id="ML122429">
    <property type="protein sequence ID" value="RPD52113.1"/>
    <property type="molecule type" value="Genomic_DNA"/>
</dbReference>
<sequence>MTGTAIFMATALLQTQKDNKTITHTWEHDIESLAYMLLYSIYKHAMDTSAMDKKGFQEEFQAFFGAPTVKELVNERFNIFRQAEENGIRFLLEYINTDDSDTILSSVVSGTFRFLADLHTNLQASELSGRKSPNRDVDKLYPRRPPQPLPFEDMYKCWYDVIRVFQSRA</sequence>
<reference evidence="2" key="1">
    <citation type="journal article" date="2018" name="Genome Biol. Evol.">
        <title>Genomics and development of Lentinus tigrinus, a white-rot wood-decaying mushroom with dimorphic fruiting bodies.</title>
        <authorList>
            <person name="Wu B."/>
            <person name="Xu Z."/>
            <person name="Knudson A."/>
            <person name="Carlson A."/>
            <person name="Chen N."/>
            <person name="Kovaka S."/>
            <person name="LaButti K."/>
            <person name="Lipzen A."/>
            <person name="Pennachio C."/>
            <person name="Riley R."/>
            <person name="Schakwitz W."/>
            <person name="Umezawa K."/>
            <person name="Ohm R.A."/>
            <person name="Grigoriev I.V."/>
            <person name="Nagy L.G."/>
            <person name="Gibbons J."/>
            <person name="Hibbett D."/>
        </authorList>
    </citation>
    <scope>NUCLEOTIDE SEQUENCE [LARGE SCALE GENOMIC DNA]</scope>
    <source>
        <strain evidence="2">ALCF2SS1-6</strain>
    </source>
</reference>
<evidence type="ECO:0000313" key="2">
    <source>
        <dbReference type="EMBL" id="RPD52117.1"/>
    </source>
</evidence>
<gene>
    <name evidence="2" type="ORF">L227DRAFT_582188</name>
    <name evidence="1" type="ORF">L227DRAFT_582190</name>
</gene>
<name>A0A5C2RNT0_9APHY</name>
<evidence type="ECO:0000313" key="1">
    <source>
        <dbReference type="EMBL" id="RPD52113.1"/>
    </source>
</evidence>
<dbReference type="OrthoDB" id="2755751at2759"/>
<keyword evidence="3" id="KW-1185">Reference proteome</keyword>
<proteinExistence type="predicted"/>
<evidence type="ECO:0008006" key="4">
    <source>
        <dbReference type="Google" id="ProtNLM"/>
    </source>
</evidence>
<dbReference type="EMBL" id="ML122428">
    <property type="protein sequence ID" value="RPD52117.1"/>
    <property type="molecule type" value="Genomic_DNA"/>
</dbReference>